<dbReference type="PANTHER" id="PTHR34105">
    <property type="entry name" value="PROLINE-, GLUTAMIC ACID- AND LEUCINE-RICH PROTEIN 1"/>
    <property type="match status" value="1"/>
</dbReference>
<evidence type="ECO:0000313" key="2">
    <source>
        <dbReference type="EMBL" id="JAD76050.1"/>
    </source>
</evidence>
<feature type="compositionally biased region" description="Polar residues" evidence="1">
    <location>
        <begin position="300"/>
        <end position="315"/>
    </location>
</feature>
<dbReference type="AlphaFoldDB" id="A0A0A9CRN0"/>
<dbReference type="PANTHER" id="PTHR34105:SF1">
    <property type="entry name" value="PROLINE-, GLUTAMIC ACID- AND LEUCINE-RICH PROTEIN 1"/>
    <property type="match status" value="1"/>
</dbReference>
<reference evidence="2" key="1">
    <citation type="submission" date="2014-09" db="EMBL/GenBank/DDBJ databases">
        <authorList>
            <person name="Magalhaes I.L.F."/>
            <person name="Oliveira U."/>
            <person name="Santos F.R."/>
            <person name="Vidigal T.H.D.A."/>
            <person name="Brescovit A.D."/>
            <person name="Santos A.J."/>
        </authorList>
    </citation>
    <scope>NUCLEOTIDE SEQUENCE</scope>
    <source>
        <tissue evidence="2">Shoot tissue taken approximately 20 cm above the soil surface</tissue>
    </source>
</reference>
<feature type="compositionally biased region" description="Low complexity" evidence="1">
    <location>
        <begin position="322"/>
        <end position="345"/>
    </location>
</feature>
<feature type="region of interest" description="Disordered" evidence="1">
    <location>
        <begin position="249"/>
        <end position="275"/>
    </location>
</feature>
<dbReference type="GO" id="GO:0006364">
    <property type="term" value="P:rRNA processing"/>
    <property type="evidence" value="ECO:0007669"/>
    <property type="project" value="TreeGrafter"/>
</dbReference>
<dbReference type="GO" id="GO:0005634">
    <property type="term" value="C:nucleus"/>
    <property type="evidence" value="ECO:0007669"/>
    <property type="project" value="TreeGrafter"/>
</dbReference>
<accession>A0A0A9CRN0</accession>
<evidence type="ECO:0000256" key="1">
    <source>
        <dbReference type="SAM" id="MobiDB-lite"/>
    </source>
</evidence>
<reference evidence="2" key="2">
    <citation type="journal article" date="2015" name="Data Brief">
        <title>Shoot transcriptome of the giant reed, Arundo donax.</title>
        <authorList>
            <person name="Barrero R.A."/>
            <person name="Guerrero F.D."/>
            <person name="Moolhuijzen P."/>
            <person name="Goolsby J.A."/>
            <person name="Tidwell J."/>
            <person name="Bellgard S.E."/>
            <person name="Bellgard M.I."/>
        </authorList>
    </citation>
    <scope>NUCLEOTIDE SEQUENCE</scope>
    <source>
        <tissue evidence="2">Shoot tissue taken approximately 20 cm above the soil surface</tissue>
    </source>
</reference>
<sequence length="365" mass="38986">MFILSTIGRCEIHFSIYHLEQGGSLRTDQWRSEVDLLLINVAVSACDTGGVYKQKPFIIGEPSISDVQLASLKALLASFLSSPHARPPYLAKGIELFRRGKLEIGTKLAEFCSRALLALDVLTHPRALSLERAVPIGSGLNYGAPEKVVFGAGKYQISPFGDQPQAMEVEDMYDDWLAPTRDDEPAEAPVNGTAVGTSTAVMMLEDGRQLDPISEDPKIDPPRIADAVQDVPASFESDFRMVDATTDEIVKPNRMDNPSSSNAVSTPGRTRNSDSQNHVIAPFLEQKGSGHIGHLENRTPVVNSSSGKVGTSNEASAVPGVGSSSRQAPGASSSTFAELFGSESGVESESEDSIPDINDGDPDSD</sequence>
<proteinExistence type="predicted"/>
<dbReference type="EMBL" id="GBRH01221845">
    <property type="protein sequence ID" value="JAD76050.1"/>
    <property type="molecule type" value="Transcribed_RNA"/>
</dbReference>
<organism evidence="2">
    <name type="scientific">Arundo donax</name>
    <name type="common">Giant reed</name>
    <name type="synonym">Donax arundinaceus</name>
    <dbReference type="NCBI Taxonomy" id="35708"/>
    <lineage>
        <taxon>Eukaryota</taxon>
        <taxon>Viridiplantae</taxon>
        <taxon>Streptophyta</taxon>
        <taxon>Embryophyta</taxon>
        <taxon>Tracheophyta</taxon>
        <taxon>Spermatophyta</taxon>
        <taxon>Magnoliopsida</taxon>
        <taxon>Liliopsida</taxon>
        <taxon>Poales</taxon>
        <taxon>Poaceae</taxon>
        <taxon>PACMAD clade</taxon>
        <taxon>Arundinoideae</taxon>
        <taxon>Arundineae</taxon>
        <taxon>Arundo</taxon>
    </lineage>
</organism>
<name>A0A0A9CRN0_ARUDO</name>
<feature type="region of interest" description="Disordered" evidence="1">
    <location>
        <begin position="287"/>
        <end position="365"/>
    </location>
</feature>
<feature type="compositionally biased region" description="Acidic residues" evidence="1">
    <location>
        <begin position="346"/>
        <end position="365"/>
    </location>
</feature>
<feature type="compositionally biased region" description="Polar residues" evidence="1">
    <location>
        <begin position="256"/>
        <end position="275"/>
    </location>
</feature>
<protein>
    <submittedName>
        <fullName evidence="2">Uncharacterized protein</fullName>
    </submittedName>
</protein>